<feature type="domain" description="Nudix hydrolase" evidence="2">
    <location>
        <begin position="30"/>
        <end position="160"/>
    </location>
</feature>
<keyword evidence="4" id="KW-1185">Reference proteome</keyword>
<evidence type="ECO:0000256" key="1">
    <source>
        <dbReference type="SAM" id="MobiDB-lite"/>
    </source>
</evidence>
<dbReference type="RefSeq" id="WP_184517351.1">
    <property type="nucleotide sequence ID" value="NZ_JACIJD010000008.1"/>
</dbReference>
<accession>A0A840YHM7</accession>
<comment type="caution">
    <text evidence="3">The sequence shown here is derived from an EMBL/GenBank/DDBJ whole genome shotgun (WGS) entry which is preliminary data.</text>
</comment>
<dbReference type="InterPro" id="IPR015797">
    <property type="entry name" value="NUDIX_hydrolase-like_dom_sf"/>
</dbReference>
<reference evidence="3 4" key="1">
    <citation type="submission" date="2020-08" db="EMBL/GenBank/DDBJ databases">
        <title>Genomic Encyclopedia of Type Strains, Phase IV (KMG-IV): sequencing the most valuable type-strain genomes for metagenomic binning, comparative biology and taxonomic classification.</title>
        <authorList>
            <person name="Goeker M."/>
        </authorList>
    </citation>
    <scope>NUCLEOTIDE SEQUENCE [LARGE SCALE GENOMIC DNA]</scope>
    <source>
        <strain evidence="3 4">DSM 25622</strain>
    </source>
</reference>
<dbReference type="GO" id="GO:0003824">
    <property type="term" value="F:catalytic activity"/>
    <property type="evidence" value="ECO:0007669"/>
    <property type="project" value="UniProtKB-ARBA"/>
</dbReference>
<dbReference type="Gene3D" id="3.90.79.10">
    <property type="entry name" value="Nucleoside Triphosphate Pyrophosphohydrolase"/>
    <property type="match status" value="1"/>
</dbReference>
<protein>
    <submittedName>
        <fullName evidence="3">ADP-ribose pyrophosphatase YjhB (NUDIX family)</fullName>
    </submittedName>
</protein>
<dbReference type="PANTHER" id="PTHR43222:SF2">
    <property type="entry name" value="NUDIX HYDROLASE 23, CHLOROPLASTIC"/>
    <property type="match status" value="1"/>
</dbReference>
<dbReference type="PROSITE" id="PS51462">
    <property type="entry name" value="NUDIX"/>
    <property type="match status" value="1"/>
</dbReference>
<sequence>MPGRFERIRQEGDDRDRLTCRDCGYVAYENPKVVVGSVVAVEDPSGEDAVLLCRRAIEPRSGFWTLPAGYLEMHETVEEGARREAWEEACARIRTEGVLAVYSIARLGQVQVMFRARLEEPGYAAGPESLEVRAFPWASIPWDEIAFPTVRWALNAWREGAGHPGPAVLNPPEDQRGTRPLPGHILAGDAG</sequence>
<dbReference type="EMBL" id="JACIJD010000008">
    <property type="protein sequence ID" value="MBB5694032.1"/>
    <property type="molecule type" value="Genomic_DNA"/>
</dbReference>
<feature type="region of interest" description="Disordered" evidence="1">
    <location>
        <begin position="163"/>
        <end position="191"/>
    </location>
</feature>
<dbReference type="Proteomes" id="UP000580654">
    <property type="component" value="Unassembled WGS sequence"/>
</dbReference>
<name>A0A840YHM7_9PROT</name>
<dbReference type="AlphaFoldDB" id="A0A840YHM7"/>
<organism evidence="3 4">
    <name type="scientific">Muricoccus pecuniae</name>
    <dbReference type="NCBI Taxonomy" id="693023"/>
    <lineage>
        <taxon>Bacteria</taxon>
        <taxon>Pseudomonadati</taxon>
        <taxon>Pseudomonadota</taxon>
        <taxon>Alphaproteobacteria</taxon>
        <taxon>Acetobacterales</taxon>
        <taxon>Roseomonadaceae</taxon>
        <taxon>Muricoccus</taxon>
    </lineage>
</organism>
<dbReference type="SUPFAM" id="SSF55811">
    <property type="entry name" value="Nudix"/>
    <property type="match status" value="1"/>
</dbReference>
<evidence type="ECO:0000259" key="2">
    <source>
        <dbReference type="PROSITE" id="PS51462"/>
    </source>
</evidence>
<dbReference type="Pfam" id="PF00293">
    <property type="entry name" value="NUDIX"/>
    <property type="match status" value="1"/>
</dbReference>
<evidence type="ECO:0000313" key="4">
    <source>
        <dbReference type="Proteomes" id="UP000580654"/>
    </source>
</evidence>
<dbReference type="PANTHER" id="PTHR43222">
    <property type="entry name" value="NUDIX HYDROLASE 23"/>
    <property type="match status" value="1"/>
</dbReference>
<proteinExistence type="predicted"/>
<evidence type="ECO:0000313" key="3">
    <source>
        <dbReference type="EMBL" id="MBB5694032.1"/>
    </source>
</evidence>
<gene>
    <name evidence="3" type="ORF">FHS87_002072</name>
</gene>
<dbReference type="InterPro" id="IPR000086">
    <property type="entry name" value="NUDIX_hydrolase_dom"/>
</dbReference>